<evidence type="ECO:0000256" key="7">
    <source>
        <dbReference type="ARBA" id="ARBA00022741"/>
    </source>
</evidence>
<dbReference type="NCBIfam" id="TIGR00636">
    <property type="entry name" value="PduO_Nterm"/>
    <property type="match status" value="1"/>
</dbReference>
<dbReference type="PANTHER" id="PTHR12213">
    <property type="entry name" value="CORRINOID ADENOSYLTRANSFERASE"/>
    <property type="match status" value="1"/>
</dbReference>
<proteinExistence type="inferred from homology"/>
<keyword evidence="7 14" id="KW-0547">Nucleotide-binding</keyword>
<reference evidence="17" key="1">
    <citation type="journal article" date="2022" name="Data Brief">
        <title>Draft genome sequence data of Gordonia hongkongensis strain EUFUS-Z928 isolated from the octocoral Eunicea fusca.</title>
        <authorList>
            <person name="Sanchez-Suarez J."/>
            <person name="Diaz L."/>
            <person name="Melo-Bolivar J."/>
            <person name="Villamil L."/>
        </authorList>
    </citation>
    <scope>NUCLEOTIDE SEQUENCE</scope>
    <source>
        <strain evidence="17">EUFUS-Z928</strain>
    </source>
</reference>
<keyword evidence="6 14" id="KW-0808">Transferase</keyword>
<evidence type="ECO:0000256" key="11">
    <source>
        <dbReference type="ARBA" id="ARBA00033354"/>
    </source>
</evidence>
<dbReference type="EMBL" id="JAKJLQ010000020">
    <property type="protein sequence ID" value="MDF6103251.1"/>
    <property type="molecule type" value="Genomic_DNA"/>
</dbReference>
<comment type="pathway">
    <text evidence="1 14">Cofactor biosynthesis; adenosylcobalamin biosynthesis; adenosylcobalamin from cob(II)yrinate a,c-diamide: step 2/7.</text>
</comment>
<dbReference type="InterPro" id="IPR029499">
    <property type="entry name" value="PduO-typ"/>
</dbReference>
<sequence length="221" mass="23649">MAVHLTRIYTRTGDDGSTGLSDFSRVPKTDPRVVAYADCDEANAVIGLALALGSDVPDDLREVLTTVQNDLFDAGADLSTPVVDDPEYPPLRIAQDYIDALERWCDSFGADLPALDSFILPGGTPLAALLHQARTVTRRAERSAWAAVAAHPDGTSVLPAKYLNRLSDLLFILSRVANRTTANSPGDVKWVPGGNRQRPPAKPVHQDPAKTGGKTPAQPDS</sequence>
<dbReference type="PANTHER" id="PTHR12213:SF0">
    <property type="entry name" value="CORRINOID ADENOSYLTRANSFERASE MMAB"/>
    <property type="match status" value="1"/>
</dbReference>
<dbReference type="InterPro" id="IPR016030">
    <property type="entry name" value="CblAdoTrfase-like"/>
</dbReference>
<dbReference type="Pfam" id="PF01923">
    <property type="entry name" value="Cob_adeno_trans"/>
    <property type="match status" value="1"/>
</dbReference>
<dbReference type="RefSeq" id="WP_277244432.1">
    <property type="nucleotide sequence ID" value="NZ_JAKJLQ010000020.1"/>
</dbReference>
<reference evidence="17" key="2">
    <citation type="submission" date="2022-01" db="EMBL/GenBank/DDBJ databases">
        <authorList>
            <person name="Sanchez-Suarez J."/>
            <person name="Villamil L."/>
            <person name="Diaz L.E."/>
        </authorList>
    </citation>
    <scope>NUCLEOTIDE SEQUENCE</scope>
    <source>
        <strain evidence="17">EUFUS-Z928</strain>
    </source>
</reference>
<evidence type="ECO:0000313" key="17">
    <source>
        <dbReference type="EMBL" id="MDF6103251.1"/>
    </source>
</evidence>
<keyword evidence="5 14" id="KW-0169">Cobalamin biosynthesis</keyword>
<evidence type="ECO:0000256" key="9">
    <source>
        <dbReference type="ARBA" id="ARBA00031529"/>
    </source>
</evidence>
<evidence type="ECO:0000256" key="10">
    <source>
        <dbReference type="ARBA" id="ARBA00033334"/>
    </source>
</evidence>
<dbReference type="EC" id="2.5.1.17" evidence="3 14"/>
<protein>
    <recommendedName>
        <fullName evidence="4 14">Corrinoid adenosyltransferase</fullName>
        <ecNumber evidence="3 14">2.5.1.17</ecNumber>
    </recommendedName>
    <alternativeName>
        <fullName evidence="9 14">Cob(II)alamin adenosyltransferase</fullName>
    </alternativeName>
    <alternativeName>
        <fullName evidence="11 14">Cob(II)yrinic acid a,c-diamide adenosyltransferase</fullName>
    </alternativeName>
    <alternativeName>
        <fullName evidence="10 14">Cobinamide/cobalamin adenosyltransferase</fullName>
    </alternativeName>
</protein>
<evidence type="ECO:0000256" key="6">
    <source>
        <dbReference type="ARBA" id="ARBA00022679"/>
    </source>
</evidence>
<comment type="catalytic activity">
    <reaction evidence="12 14">
        <text>2 cob(II)yrinate a,c diamide + reduced [electron-transfer flavoprotein] + 2 ATP = 2 adenosylcob(III)yrinate a,c-diamide + 2 triphosphate + oxidized [electron-transfer flavoprotein] + 3 H(+)</text>
        <dbReference type="Rhea" id="RHEA:11528"/>
        <dbReference type="Rhea" id="RHEA-COMP:10685"/>
        <dbReference type="Rhea" id="RHEA-COMP:10686"/>
        <dbReference type="ChEBI" id="CHEBI:15378"/>
        <dbReference type="ChEBI" id="CHEBI:18036"/>
        <dbReference type="ChEBI" id="CHEBI:30616"/>
        <dbReference type="ChEBI" id="CHEBI:57692"/>
        <dbReference type="ChEBI" id="CHEBI:58307"/>
        <dbReference type="ChEBI" id="CHEBI:58503"/>
        <dbReference type="ChEBI" id="CHEBI:58537"/>
        <dbReference type="EC" id="2.5.1.17"/>
    </reaction>
</comment>
<feature type="region of interest" description="Disordered" evidence="15">
    <location>
        <begin position="183"/>
        <end position="221"/>
    </location>
</feature>
<comment type="similarity">
    <text evidence="2 14">Belongs to the Cob(I)alamin adenosyltransferase family.</text>
</comment>
<dbReference type="SUPFAM" id="SSF89028">
    <property type="entry name" value="Cobalamin adenosyltransferase-like"/>
    <property type="match status" value="1"/>
</dbReference>
<evidence type="ECO:0000256" key="12">
    <source>
        <dbReference type="ARBA" id="ARBA00048555"/>
    </source>
</evidence>
<keyword evidence="8 14" id="KW-0067">ATP-binding</keyword>
<evidence type="ECO:0000256" key="13">
    <source>
        <dbReference type="ARBA" id="ARBA00048692"/>
    </source>
</evidence>
<dbReference type="Gene3D" id="1.20.1200.10">
    <property type="entry name" value="Cobalamin adenosyltransferase-like"/>
    <property type="match status" value="1"/>
</dbReference>
<dbReference type="GO" id="GO:0008817">
    <property type="term" value="F:corrinoid adenosyltransferase activity"/>
    <property type="evidence" value="ECO:0007669"/>
    <property type="project" value="UniProtKB-EC"/>
</dbReference>
<evidence type="ECO:0000256" key="2">
    <source>
        <dbReference type="ARBA" id="ARBA00007487"/>
    </source>
</evidence>
<evidence type="ECO:0000256" key="14">
    <source>
        <dbReference type="RuleBase" id="RU366026"/>
    </source>
</evidence>
<evidence type="ECO:0000256" key="1">
    <source>
        <dbReference type="ARBA" id="ARBA00005121"/>
    </source>
</evidence>
<gene>
    <name evidence="17" type="ORF">L2299_19590</name>
</gene>
<accession>A0ABT6BZ63</accession>
<evidence type="ECO:0000256" key="4">
    <source>
        <dbReference type="ARBA" id="ARBA00020963"/>
    </source>
</evidence>
<organism evidence="17 18">
    <name type="scientific">Gordonia hongkongensis</name>
    <dbReference type="NCBI Taxonomy" id="1701090"/>
    <lineage>
        <taxon>Bacteria</taxon>
        <taxon>Bacillati</taxon>
        <taxon>Actinomycetota</taxon>
        <taxon>Actinomycetes</taxon>
        <taxon>Mycobacteriales</taxon>
        <taxon>Gordoniaceae</taxon>
        <taxon>Gordonia</taxon>
    </lineage>
</organism>
<feature type="domain" description="Cobalamin adenosyltransferase-like" evidence="16">
    <location>
        <begin position="8"/>
        <end position="177"/>
    </location>
</feature>
<evidence type="ECO:0000256" key="3">
    <source>
        <dbReference type="ARBA" id="ARBA00012454"/>
    </source>
</evidence>
<evidence type="ECO:0000313" key="18">
    <source>
        <dbReference type="Proteomes" id="UP001152308"/>
    </source>
</evidence>
<evidence type="ECO:0000259" key="16">
    <source>
        <dbReference type="Pfam" id="PF01923"/>
    </source>
</evidence>
<dbReference type="Proteomes" id="UP001152308">
    <property type="component" value="Unassembled WGS sequence"/>
</dbReference>
<evidence type="ECO:0000256" key="15">
    <source>
        <dbReference type="SAM" id="MobiDB-lite"/>
    </source>
</evidence>
<dbReference type="InterPro" id="IPR036451">
    <property type="entry name" value="CblAdoTrfase-like_sf"/>
</dbReference>
<name>A0ABT6BZ63_9ACTN</name>
<keyword evidence="18" id="KW-1185">Reference proteome</keyword>
<comment type="caution">
    <text evidence="17">The sequence shown here is derived from an EMBL/GenBank/DDBJ whole genome shotgun (WGS) entry which is preliminary data.</text>
</comment>
<comment type="catalytic activity">
    <reaction evidence="13 14">
        <text>2 cob(II)alamin + reduced [electron-transfer flavoprotein] + 2 ATP = 2 adenosylcob(III)alamin + 2 triphosphate + oxidized [electron-transfer flavoprotein] + 3 H(+)</text>
        <dbReference type="Rhea" id="RHEA:28671"/>
        <dbReference type="Rhea" id="RHEA-COMP:10685"/>
        <dbReference type="Rhea" id="RHEA-COMP:10686"/>
        <dbReference type="ChEBI" id="CHEBI:15378"/>
        <dbReference type="ChEBI" id="CHEBI:16304"/>
        <dbReference type="ChEBI" id="CHEBI:18036"/>
        <dbReference type="ChEBI" id="CHEBI:18408"/>
        <dbReference type="ChEBI" id="CHEBI:30616"/>
        <dbReference type="ChEBI" id="CHEBI:57692"/>
        <dbReference type="ChEBI" id="CHEBI:58307"/>
        <dbReference type="EC" id="2.5.1.17"/>
    </reaction>
</comment>
<evidence type="ECO:0000256" key="5">
    <source>
        <dbReference type="ARBA" id="ARBA00022573"/>
    </source>
</evidence>
<evidence type="ECO:0000256" key="8">
    <source>
        <dbReference type="ARBA" id="ARBA00022840"/>
    </source>
</evidence>